<feature type="coiled-coil region" evidence="4">
    <location>
        <begin position="449"/>
        <end position="476"/>
    </location>
</feature>
<dbReference type="SUPFAM" id="SSF50978">
    <property type="entry name" value="WD40 repeat-like"/>
    <property type="match status" value="1"/>
</dbReference>
<dbReference type="PROSITE" id="PS50082">
    <property type="entry name" value="WD_REPEATS_2"/>
    <property type="match status" value="5"/>
</dbReference>
<gene>
    <name evidence="5" type="ORF">CPB84DRAFT_1732776</name>
</gene>
<keyword evidence="2" id="KW-0677">Repeat</keyword>
<feature type="coiled-coil region" evidence="4">
    <location>
        <begin position="356"/>
        <end position="390"/>
    </location>
</feature>
<dbReference type="InterPro" id="IPR015943">
    <property type="entry name" value="WD40/YVTN_repeat-like_dom_sf"/>
</dbReference>
<dbReference type="Gene3D" id="2.130.10.10">
    <property type="entry name" value="YVTN repeat-like/Quinoprotein amine dehydrogenase"/>
    <property type="match status" value="3"/>
</dbReference>
<evidence type="ECO:0000256" key="4">
    <source>
        <dbReference type="SAM" id="Coils"/>
    </source>
</evidence>
<dbReference type="InterPro" id="IPR036322">
    <property type="entry name" value="WD40_repeat_dom_sf"/>
</dbReference>
<dbReference type="Pfam" id="PF00400">
    <property type="entry name" value="WD40"/>
    <property type="match status" value="6"/>
</dbReference>
<dbReference type="InterPro" id="IPR020472">
    <property type="entry name" value="WD40_PAC1"/>
</dbReference>
<evidence type="ECO:0000313" key="5">
    <source>
        <dbReference type="EMBL" id="KAF8890278.1"/>
    </source>
</evidence>
<evidence type="ECO:0000256" key="1">
    <source>
        <dbReference type="ARBA" id="ARBA00022574"/>
    </source>
</evidence>
<feature type="repeat" description="WD" evidence="3">
    <location>
        <begin position="59"/>
        <end position="100"/>
    </location>
</feature>
<feature type="repeat" description="WD" evidence="3">
    <location>
        <begin position="193"/>
        <end position="233"/>
    </location>
</feature>
<sequence length="482" mass="53333">MQPPSVQQPIPPYPIVFADGHVRSVAFFPDGSGIVTAGHYDNSTRIWDLQTGQQDGQPLLGHSHHSICVAVSKRGTDIVTGGLDNKVFLWDVGNRQAGRVLFADPSEGSICTVGFNSTVPPTLVASGGSNRVISIWKVKPDMDQTPFNSISVSDSAISSIQFSPGYPNLIAVASHDKKVQIYDAYNGQKKACFDGHTSFISSLTWFPGGQRIVSGGDKSVWIWDSRTGRPIDAPLLGHEKLVKSVSISPQGRFVASGSNDRTLRLWNAATRQQIGSPITHSDPVNLVAFSPDGTALLSVTNKGQGFLWDTKYLEVEEGLQSTRGVIEDLVSFSADAREEIRELIEIEFKNTSEEHAEAFKDQRLRFEEKAAEHEGRFNNLQNLLSEVKSDQERQFSMLMIVLEGITHKQEKQANDLDRAISGIRDENKNEFQALRDAHSELSSRQDAKFVDIQKKLNDVQRELKVLQTQITNLSTTMTSRKN</sequence>
<dbReference type="PRINTS" id="PR00320">
    <property type="entry name" value="GPROTEINBRPT"/>
</dbReference>
<comment type="caution">
    <text evidence="5">The sequence shown here is derived from an EMBL/GenBank/DDBJ whole genome shotgun (WGS) entry which is preliminary data.</text>
</comment>
<evidence type="ECO:0000256" key="3">
    <source>
        <dbReference type="PROSITE-ProRule" id="PRU00221"/>
    </source>
</evidence>
<dbReference type="AlphaFoldDB" id="A0A9P5NIE8"/>
<dbReference type="EMBL" id="JADNYJ010000076">
    <property type="protein sequence ID" value="KAF8890278.1"/>
    <property type="molecule type" value="Genomic_DNA"/>
</dbReference>
<keyword evidence="4" id="KW-0175">Coiled coil</keyword>
<name>A0A9P5NIE8_GYMJU</name>
<dbReference type="SMART" id="SM00320">
    <property type="entry name" value="WD40"/>
    <property type="match status" value="7"/>
</dbReference>
<feature type="repeat" description="WD" evidence="3">
    <location>
        <begin position="22"/>
        <end position="57"/>
    </location>
</feature>
<organism evidence="5 6">
    <name type="scientific">Gymnopilus junonius</name>
    <name type="common">Spectacular rustgill mushroom</name>
    <name type="synonym">Gymnopilus spectabilis subsp. junonius</name>
    <dbReference type="NCBI Taxonomy" id="109634"/>
    <lineage>
        <taxon>Eukaryota</taxon>
        <taxon>Fungi</taxon>
        <taxon>Dikarya</taxon>
        <taxon>Basidiomycota</taxon>
        <taxon>Agaricomycotina</taxon>
        <taxon>Agaricomycetes</taxon>
        <taxon>Agaricomycetidae</taxon>
        <taxon>Agaricales</taxon>
        <taxon>Agaricineae</taxon>
        <taxon>Hymenogastraceae</taxon>
        <taxon>Gymnopilus</taxon>
    </lineage>
</organism>
<dbReference type="OrthoDB" id="674604at2759"/>
<feature type="repeat" description="WD" evidence="3">
    <location>
        <begin position="277"/>
        <end position="309"/>
    </location>
</feature>
<dbReference type="PANTHER" id="PTHR19848">
    <property type="entry name" value="WD40 REPEAT PROTEIN"/>
    <property type="match status" value="1"/>
</dbReference>
<protein>
    <submittedName>
        <fullName evidence="5">WD40-repeat-containing domain protein</fullName>
    </submittedName>
</protein>
<dbReference type="Proteomes" id="UP000724874">
    <property type="component" value="Unassembled WGS sequence"/>
</dbReference>
<dbReference type="InterPro" id="IPR001680">
    <property type="entry name" value="WD40_rpt"/>
</dbReference>
<evidence type="ECO:0000313" key="6">
    <source>
        <dbReference type="Proteomes" id="UP000724874"/>
    </source>
</evidence>
<keyword evidence="1 3" id="KW-0853">WD repeat</keyword>
<dbReference type="PANTHER" id="PTHR19848:SF8">
    <property type="entry name" value="F-BOX AND WD REPEAT DOMAIN CONTAINING 7"/>
    <property type="match status" value="1"/>
</dbReference>
<accession>A0A9P5NIE8</accession>
<dbReference type="PROSITE" id="PS00678">
    <property type="entry name" value="WD_REPEATS_1"/>
    <property type="match status" value="2"/>
</dbReference>
<dbReference type="CDD" id="cd00200">
    <property type="entry name" value="WD40"/>
    <property type="match status" value="1"/>
</dbReference>
<dbReference type="InterPro" id="IPR019775">
    <property type="entry name" value="WD40_repeat_CS"/>
</dbReference>
<feature type="repeat" description="WD" evidence="3">
    <location>
        <begin position="235"/>
        <end position="276"/>
    </location>
</feature>
<keyword evidence="6" id="KW-1185">Reference proteome</keyword>
<proteinExistence type="predicted"/>
<evidence type="ECO:0000256" key="2">
    <source>
        <dbReference type="ARBA" id="ARBA00022737"/>
    </source>
</evidence>
<dbReference type="PROSITE" id="PS50294">
    <property type="entry name" value="WD_REPEATS_REGION"/>
    <property type="match status" value="2"/>
</dbReference>
<reference evidence="5" key="1">
    <citation type="submission" date="2020-11" db="EMBL/GenBank/DDBJ databases">
        <authorList>
            <consortium name="DOE Joint Genome Institute"/>
            <person name="Ahrendt S."/>
            <person name="Riley R."/>
            <person name="Andreopoulos W."/>
            <person name="LaButti K."/>
            <person name="Pangilinan J."/>
            <person name="Ruiz-duenas F.J."/>
            <person name="Barrasa J.M."/>
            <person name="Sanchez-Garcia M."/>
            <person name="Camarero S."/>
            <person name="Miyauchi S."/>
            <person name="Serrano A."/>
            <person name="Linde D."/>
            <person name="Babiker R."/>
            <person name="Drula E."/>
            <person name="Ayuso-Fernandez I."/>
            <person name="Pacheco R."/>
            <person name="Padilla G."/>
            <person name="Ferreira P."/>
            <person name="Barriuso J."/>
            <person name="Kellner H."/>
            <person name="Castanera R."/>
            <person name="Alfaro M."/>
            <person name="Ramirez L."/>
            <person name="Pisabarro A.G."/>
            <person name="Kuo A."/>
            <person name="Tritt A."/>
            <person name="Lipzen A."/>
            <person name="He G."/>
            <person name="Yan M."/>
            <person name="Ng V."/>
            <person name="Cullen D."/>
            <person name="Martin F."/>
            <person name="Rosso M.-N."/>
            <person name="Henrissat B."/>
            <person name="Hibbett D."/>
            <person name="Martinez A.T."/>
            <person name="Grigoriev I.V."/>
        </authorList>
    </citation>
    <scope>NUCLEOTIDE SEQUENCE</scope>
    <source>
        <strain evidence="5">AH 44721</strain>
    </source>
</reference>